<evidence type="ECO:0000256" key="1">
    <source>
        <dbReference type="ARBA" id="ARBA00004050"/>
    </source>
</evidence>
<feature type="transmembrane region" description="Helical" evidence="13">
    <location>
        <begin position="57"/>
        <end position="77"/>
    </location>
</feature>
<dbReference type="AlphaFoldDB" id="A0A2T5MJT1"/>
<feature type="transmembrane region" description="Helical" evidence="13">
    <location>
        <begin position="97"/>
        <end position="121"/>
    </location>
</feature>
<evidence type="ECO:0000256" key="7">
    <source>
        <dbReference type="ARBA" id="ARBA00022723"/>
    </source>
</evidence>
<proteinExistence type="inferred from homology"/>
<evidence type="ECO:0000256" key="4">
    <source>
        <dbReference type="ARBA" id="ARBA00020076"/>
    </source>
</evidence>
<evidence type="ECO:0000256" key="12">
    <source>
        <dbReference type="PIRSR" id="PIRSR000178-1"/>
    </source>
</evidence>
<dbReference type="EMBL" id="QANS01000001">
    <property type="protein sequence ID" value="PTU32809.1"/>
    <property type="molecule type" value="Genomic_DNA"/>
</dbReference>
<dbReference type="GO" id="GO:0046872">
    <property type="term" value="F:metal ion binding"/>
    <property type="evidence" value="ECO:0007669"/>
    <property type="project" value="UniProtKB-KW"/>
</dbReference>
<comment type="caution">
    <text evidence="14">The sequence shown here is derived from an EMBL/GenBank/DDBJ whole genome shotgun (WGS) entry which is preliminary data.</text>
</comment>
<comment type="function">
    <text evidence="1">Membrane-anchoring subunit of succinate dehydrogenase (SDH).</text>
</comment>
<comment type="subunit">
    <text evidence="11">Part of an enzyme complex containing four subunits: a flavoprotein, an iron-sulfur protein, plus two membrane-anchoring proteins, SdhC and SdhD. The complex can form homotrimers.</text>
</comment>
<evidence type="ECO:0000256" key="2">
    <source>
        <dbReference type="ARBA" id="ARBA00004141"/>
    </source>
</evidence>
<dbReference type="InterPro" id="IPR000701">
    <property type="entry name" value="SuccDH_FuR_B_TM-su"/>
</dbReference>
<evidence type="ECO:0000256" key="3">
    <source>
        <dbReference type="ARBA" id="ARBA00007244"/>
    </source>
</evidence>
<dbReference type="PANTHER" id="PTHR10978:SF5">
    <property type="entry name" value="SUCCINATE DEHYDROGENASE CYTOCHROME B560 SUBUNIT, MITOCHONDRIAL"/>
    <property type="match status" value="1"/>
</dbReference>
<comment type="similarity">
    <text evidence="3">Belongs to the cytochrome b560 family.</text>
</comment>
<dbReference type="InterPro" id="IPR034804">
    <property type="entry name" value="SQR/QFR_C/D"/>
</dbReference>
<evidence type="ECO:0000256" key="8">
    <source>
        <dbReference type="ARBA" id="ARBA00022989"/>
    </source>
</evidence>
<evidence type="ECO:0000256" key="11">
    <source>
        <dbReference type="ARBA" id="ARBA00025912"/>
    </source>
</evidence>
<dbReference type="CDD" id="cd03499">
    <property type="entry name" value="SQR_TypeC_SdhC"/>
    <property type="match status" value="1"/>
</dbReference>
<keyword evidence="6 13" id="KW-0812">Transmembrane</keyword>
<protein>
    <recommendedName>
        <fullName evidence="4">Succinate dehydrogenase cytochrome b556 subunit</fullName>
    </recommendedName>
</protein>
<sequence length="122" mass="13557">MSPFMLGQYYRFQLTSLLSFVHRLTGIGLSIGTMLLAAWLITLAGGPETYGMFAKHLTAWYGQALLFCWSWALLYHLCNGIRHLGWDIGKGYELKTAYATGYAVVIVSLLLTAAVWAVAYAK</sequence>
<dbReference type="Pfam" id="PF01127">
    <property type="entry name" value="Sdh_cyt"/>
    <property type="match status" value="1"/>
</dbReference>
<comment type="subcellular location">
    <subcellularLocation>
        <location evidence="2">Membrane</location>
        <topology evidence="2">Multi-pass membrane protein</topology>
    </subcellularLocation>
</comment>
<evidence type="ECO:0000256" key="5">
    <source>
        <dbReference type="ARBA" id="ARBA00022617"/>
    </source>
</evidence>
<evidence type="ECO:0000313" key="14">
    <source>
        <dbReference type="EMBL" id="PTU32809.1"/>
    </source>
</evidence>
<dbReference type="PANTHER" id="PTHR10978">
    <property type="entry name" value="SUCCINATE DEHYDROGENASE CYTOCHROME B560 SUBUNIT"/>
    <property type="match status" value="1"/>
</dbReference>
<name>A0A2T5MJT1_9GAMM</name>
<dbReference type="GO" id="GO:0009055">
    <property type="term" value="F:electron transfer activity"/>
    <property type="evidence" value="ECO:0007669"/>
    <property type="project" value="InterPro"/>
</dbReference>
<dbReference type="SUPFAM" id="SSF81343">
    <property type="entry name" value="Fumarate reductase respiratory complex transmembrane subunits"/>
    <property type="match status" value="1"/>
</dbReference>
<evidence type="ECO:0000256" key="13">
    <source>
        <dbReference type="SAM" id="Phobius"/>
    </source>
</evidence>
<dbReference type="InterPro" id="IPR018495">
    <property type="entry name" value="Succ_DH_cyt_bsu_CS"/>
</dbReference>
<comment type="cofactor">
    <cofactor evidence="12">
        <name>heme</name>
        <dbReference type="ChEBI" id="CHEBI:30413"/>
    </cofactor>
    <text evidence="12">The heme is bound between the two transmembrane subunits.</text>
</comment>
<gene>
    <name evidence="14" type="primary">sdhC</name>
    <name evidence="14" type="ORF">CJD38_01445</name>
</gene>
<dbReference type="PIRSF" id="PIRSF000178">
    <property type="entry name" value="SDH_cyt_b560"/>
    <property type="match status" value="1"/>
</dbReference>
<dbReference type="GO" id="GO:0016020">
    <property type="term" value="C:membrane"/>
    <property type="evidence" value="ECO:0007669"/>
    <property type="project" value="UniProtKB-SubCell"/>
</dbReference>
<keyword evidence="5 12" id="KW-0349">Heme</keyword>
<reference evidence="14 15" key="1">
    <citation type="submission" date="2018-04" db="EMBL/GenBank/DDBJ databases">
        <title>Novel species isolated from glacier.</title>
        <authorList>
            <person name="Liu Q."/>
            <person name="Xin Y.-H."/>
        </authorList>
    </citation>
    <scope>NUCLEOTIDE SEQUENCE [LARGE SCALE GENOMIC DNA]</scope>
    <source>
        <strain evidence="14 15">GT1R17</strain>
    </source>
</reference>
<keyword evidence="10 13" id="KW-0472">Membrane</keyword>
<dbReference type="OrthoDB" id="9799441at2"/>
<dbReference type="Proteomes" id="UP000244248">
    <property type="component" value="Unassembled WGS sequence"/>
</dbReference>
<organism evidence="14 15">
    <name type="scientific">Stenotrophobium rhamnosiphilum</name>
    <dbReference type="NCBI Taxonomy" id="2029166"/>
    <lineage>
        <taxon>Bacteria</taxon>
        <taxon>Pseudomonadati</taxon>
        <taxon>Pseudomonadota</taxon>
        <taxon>Gammaproteobacteria</taxon>
        <taxon>Nevskiales</taxon>
        <taxon>Nevskiaceae</taxon>
        <taxon>Stenotrophobium</taxon>
    </lineage>
</organism>
<feature type="binding site" description="axial binding residue" evidence="12">
    <location>
        <position position="76"/>
    </location>
    <ligand>
        <name>heme</name>
        <dbReference type="ChEBI" id="CHEBI:30413"/>
        <note>ligand shared with second transmembrane subunit</note>
    </ligand>
    <ligandPart>
        <name>Fe</name>
        <dbReference type="ChEBI" id="CHEBI:18248"/>
    </ligandPart>
</feature>
<dbReference type="Gene3D" id="1.20.1300.10">
    <property type="entry name" value="Fumarate reductase/succinate dehydrogenase, transmembrane subunit"/>
    <property type="match status" value="1"/>
</dbReference>
<keyword evidence="15" id="KW-1185">Reference proteome</keyword>
<dbReference type="InterPro" id="IPR014314">
    <property type="entry name" value="Succ_DH_cytb556"/>
</dbReference>
<keyword evidence="7 12" id="KW-0479">Metal-binding</keyword>
<feature type="transmembrane region" description="Helical" evidence="13">
    <location>
        <begin position="20"/>
        <end position="45"/>
    </location>
</feature>
<dbReference type="GO" id="GO:0006099">
    <property type="term" value="P:tricarboxylic acid cycle"/>
    <property type="evidence" value="ECO:0007669"/>
    <property type="project" value="InterPro"/>
</dbReference>
<dbReference type="PROSITE" id="PS01001">
    <property type="entry name" value="SDH_CYT_2"/>
    <property type="match status" value="1"/>
</dbReference>
<evidence type="ECO:0000256" key="10">
    <source>
        <dbReference type="ARBA" id="ARBA00023136"/>
    </source>
</evidence>
<keyword evidence="9 12" id="KW-0408">Iron</keyword>
<accession>A0A2T5MJT1</accession>
<keyword evidence="8 13" id="KW-1133">Transmembrane helix</keyword>
<dbReference type="NCBIfam" id="TIGR02970">
    <property type="entry name" value="succ_dehyd_cytB"/>
    <property type="match status" value="1"/>
</dbReference>
<evidence type="ECO:0000256" key="9">
    <source>
        <dbReference type="ARBA" id="ARBA00023004"/>
    </source>
</evidence>
<evidence type="ECO:0000313" key="15">
    <source>
        <dbReference type="Proteomes" id="UP000244248"/>
    </source>
</evidence>
<evidence type="ECO:0000256" key="6">
    <source>
        <dbReference type="ARBA" id="ARBA00022692"/>
    </source>
</evidence>